<feature type="domain" description="CAAX prenyl protease 2/Lysostaphin resistance protein A-like" evidence="2">
    <location>
        <begin position="132"/>
        <end position="237"/>
    </location>
</feature>
<feature type="transmembrane region" description="Helical" evidence="1">
    <location>
        <begin position="92"/>
        <end position="114"/>
    </location>
</feature>
<feature type="transmembrane region" description="Helical" evidence="1">
    <location>
        <begin position="163"/>
        <end position="180"/>
    </location>
</feature>
<feature type="transmembrane region" description="Helical" evidence="1">
    <location>
        <begin position="134"/>
        <end position="156"/>
    </location>
</feature>
<protein>
    <submittedName>
        <fullName evidence="3">CAAX protease self-immunity</fullName>
    </submittedName>
</protein>
<dbReference type="RefSeq" id="WP_007140785.1">
    <property type="nucleotide sequence ID" value="NZ_FOKW01000004.1"/>
</dbReference>
<evidence type="ECO:0000256" key="1">
    <source>
        <dbReference type="SAM" id="Phobius"/>
    </source>
</evidence>
<dbReference type="Proteomes" id="UP000199161">
    <property type="component" value="Unassembled WGS sequence"/>
</dbReference>
<keyword evidence="1" id="KW-1133">Transmembrane helix</keyword>
<organism evidence="3 4">
    <name type="scientific">Natronobacterium haloterrestre</name>
    <name type="common">Halobiforma haloterrestris</name>
    <dbReference type="NCBI Taxonomy" id="148448"/>
    <lineage>
        <taxon>Archaea</taxon>
        <taxon>Methanobacteriati</taxon>
        <taxon>Methanobacteriota</taxon>
        <taxon>Stenosarchaea group</taxon>
        <taxon>Halobacteria</taxon>
        <taxon>Halobacteriales</taxon>
        <taxon>Natrialbaceae</taxon>
        <taxon>Natronobacterium</taxon>
    </lineage>
</organism>
<evidence type="ECO:0000259" key="2">
    <source>
        <dbReference type="Pfam" id="PF02517"/>
    </source>
</evidence>
<keyword evidence="4" id="KW-1185">Reference proteome</keyword>
<sequence length="283" mass="31346">MSPGTRLSAIVPRTTNPYFFVIIYLGWAWFFWAFIVLSGEVVWTVPYSLLFYVGALSPLLGGILLTYRLGAWSGLRDLWDRTVNVRRISRRWYAICIFLQPAMTLLAAGIALLAGTSGQPLNPSISGLLSPNALAFFLTFTLLAGTVEEIGLTGYFVHRLLEVRGVVAVGLITGVVWAVWHVPLFLMEGYYGPATADPDPAFFFPGLLFTQIIYAWIYDNTAESVLAAIIYHTAINVTGETLGPSEVVGRYTFYLTVVLCLLILLHEEWVTPSGLGNRLVNRD</sequence>
<proteinExistence type="predicted"/>
<keyword evidence="3" id="KW-0378">Hydrolase</keyword>
<keyword evidence="1" id="KW-0812">Transmembrane</keyword>
<dbReference type="InterPro" id="IPR003675">
    <property type="entry name" value="Rce1/LyrA-like_dom"/>
</dbReference>
<gene>
    <name evidence="3" type="ORF">SAMN05444422_104205</name>
</gene>
<name>A0A1I1GIC6_NATHA</name>
<evidence type="ECO:0000313" key="3">
    <source>
        <dbReference type="EMBL" id="SFC08930.1"/>
    </source>
</evidence>
<keyword evidence="1" id="KW-0472">Membrane</keyword>
<reference evidence="4" key="1">
    <citation type="submission" date="2016-10" db="EMBL/GenBank/DDBJ databases">
        <authorList>
            <person name="Varghese N."/>
            <person name="Submissions S."/>
        </authorList>
    </citation>
    <scope>NUCLEOTIDE SEQUENCE [LARGE SCALE GENOMIC DNA]</scope>
    <source>
        <strain evidence="4">DSM 13078</strain>
    </source>
</reference>
<dbReference type="PANTHER" id="PTHR35797:SF1">
    <property type="entry name" value="PROTEASE"/>
    <property type="match status" value="1"/>
</dbReference>
<keyword evidence="3" id="KW-0645">Protease</keyword>
<dbReference type="AlphaFoldDB" id="A0A1I1GIC6"/>
<feature type="transmembrane region" description="Helical" evidence="1">
    <location>
        <begin position="200"/>
        <end position="218"/>
    </location>
</feature>
<dbReference type="InterPro" id="IPR042150">
    <property type="entry name" value="MmRce1-like"/>
</dbReference>
<dbReference type="Pfam" id="PF02517">
    <property type="entry name" value="Rce1-like"/>
    <property type="match status" value="1"/>
</dbReference>
<accession>A0A1I1GIC6</accession>
<feature type="transmembrane region" description="Helical" evidence="1">
    <location>
        <begin position="49"/>
        <end position="71"/>
    </location>
</feature>
<dbReference type="GO" id="GO:0006508">
    <property type="term" value="P:proteolysis"/>
    <property type="evidence" value="ECO:0007669"/>
    <property type="project" value="UniProtKB-KW"/>
</dbReference>
<dbReference type="GeneID" id="30923126"/>
<evidence type="ECO:0000313" key="4">
    <source>
        <dbReference type="Proteomes" id="UP000199161"/>
    </source>
</evidence>
<feature type="transmembrane region" description="Helical" evidence="1">
    <location>
        <begin position="18"/>
        <end position="37"/>
    </location>
</feature>
<dbReference type="GO" id="GO:0004175">
    <property type="term" value="F:endopeptidase activity"/>
    <property type="evidence" value="ECO:0007669"/>
    <property type="project" value="UniProtKB-ARBA"/>
</dbReference>
<dbReference type="PANTHER" id="PTHR35797">
    <property type="entry name" value="PROTEASE-RELATED"/>
    <property type="match status" value="1"/>
</dbReference>
<dbReference type="OrthoDB" id="28575at2157"/>
<dbReference type="EMBL" id="FOKW01000004">
    <property type="protein sequence ID" value="SFC08930.1"/>
    <property type="molecule type" value="Genomic_DNA"/>
</dbReference>
<dbReference type="GO" id="GO:0080120">
    <property type="term" value="P:CAAX-box protein maturation"/>
    <property type="evidence" value="ECO:0007669"/>
    <property type="project" value="UniProtKB-ARBA"/>
</dbReference>